<feature type="compositionally biased region" description="Low complexity" evidence="3">
    <location>
        <begin position="971"/>
        <end position="986"/>
    </location>
</feature>
<feature type="region of interest" description="Disordered" evidence="3">
    <location>
        <begin position="962"/>
        <end position="1046"/>
    </location>
</feature>
<feature type="region of interest" description="Disordered" evidence="3">
    <location>
        <begin position="1068"/>
        <end position="1131"/>
    </location>
</feature>
<keyword evidence="2" id="KW-0597">Phosphoprotein</keyword>
<dbReference type="InterPro" id="IPR035974">
    <property type="entry name" value="Rap/Ran-GAP_sf"/>
</dbReference>
<feature type="region of interest" description="Disordered" evidence="3">
    <location>
        <begin position="621"/>
        <end position="646"/>
    </location>
</feature>
<dbReference type="GO" id="GO:0051056">
    <property type="term" value="P:regulation of small GTPase mediated signal transduction"/>
    <property type="evidence" value="ECO:0007669"/>
    <property type="project" value="InterPro"/>
</dbReference>
<comment type="caution">
    <text evidence="5">The sequence shown here is derived from an EMBL/GenBank/DDBJ whole genome shotgun (WGS) entry which is preliminary data.</text>
</comment>
<feature type="compositionally biased region" description="Low complexity" evidence="3">
    <location>
        <begin position="15"/>
        <end position="37"/>
    </location>
</feature>
<name>A0A8H7S068_9FUNG</name>
<feature type="compositionally biased region" description="Basic and acidic residues" evidence="3">
    <location>
        <begin position="1096"/>
        <end position="1120"/>
    </location>
</feature>
<dbReference type="SUPFAM" id="SSF111347">
    <property type="entry name" value="Rap/Ran-GAP"/>
    <property type="match status" value="1"/>
</dbReference>
<feature type="compositionally biased region" description="Polar residues" evidence="3">
    <location>
        <begin position="1083"/>
        <end position="1094"/>
    </location>
</feature>
<dbReference type="PANTHER" id="PTHR10063">
    <property type="entry name" value="TUBERIN"/>
    <property type="match status" value="1"/>
</dbReference>
<dbReference type="EMBL" id="JAEPRB010000181">
    <property type="protein sequence ID" value="KAG2219402.1"/>
    <property type="molecule type" value="Genomic_DNA"/>
</dbReference>
<feature type="domain" description="Rap-GAP" evidence="4">
    <location>
        <begin position="1894"/>
        <end position="2105"/>
    </location>
</feature>
<evidence type="ECO:0000256" key="2">
    <source>
        <dbReference type="ARBA" id="ARBA00022553"/>
    </source>
</evidence>
<sequence>MRKASSVMKKTLIPGSGSSSTLGKTSMPHSTTTTTTTPVSGNNEQQDISTATNNSNNNNSNNNDNNSSTNISQQQGQVSTNTNSNLSTKDNSDLMASQESNNTTLPRTNGELGTDIPILPSTSTFSLAGKDDKGEKLKKKAKTFLDERQKIKSRAQSLWSYIDATNTFDQARFFQENAEQVFHVVYETCIHHIEKIKQKSERPQSWSSKELVYLQKNLLLLRKIFLYVPELMRNGWQRKNIAKILGYILDHGNHIRLRALGFHLLLLWLNDQVVEYPECMELFSNAISLDLFILDEIQPLQSSISYNTTLPSNNNENDPLHPPEEIHASKSHTTGLHFVRKLSERHAERAFGHGLERDSRIKKSKLKLHQSFIRGDEQAPLYPSPTTPTYNDSITLFHIFLSNLVRLAYVAAGSPPPPDDYEYPPGDNIERDDGIATGVGIDAATASAKFLFRIFRTYYLTKFTPQVAKILQMDGIPSVTTEDFGFPQCPPSILRTLLRFLIGYCLDNSYGDLPHMPAIAGASSPATPILKSIVLSSYETREMLHEVLRQALILPCTNPTYRDITRGAIHILGVWMLGNEDERPSFLRRTGSWTQIAGTPVTTTSGYPGSVTRSSSLASVPTVSSIKPSDGGVLNTTSGDSDAQQQDDYKHADANRFLRRYFLMIKLIFENHWQRFKDKPESGTTSGTDWEGLVVLYKDAINVYRAITVSRGGIDMEWESWELLLHCLLDIQDWFMNQPVKYTCIPVHSLADELSDYICETLLHAFARARISHMELWKELKAHMIHSMRWSQTLGQWTKIMHKLTRVLSSGLYKVEYDISDKHSHDETKVLFQQSNLPTMTGNRTRSKVRSRHLSIQGDLQPIKLTAGRPLSAGASDGQLVDMISQDKMLGQVENNNNSNITKQGITKSGDQPAFDMAGTSTGPPVMIMRNTSNISLSEKGSKASDRRSTYLGDIEDAAVLEEEGGSTQQNTSRNTGPTSSSSGGNVKFGIKNIIPTSSFSTSTMPSHQPSQQQQQQQQTPVTNITSGTASIGGGSQKRGQSTGRRTVSIHQFDTLFQDSGSKFLSFVHGQQGQQPQQHHQNVDNNDGISNLKSGSIKEDDKNRDWDRRSASSSADRIEESMTMSSKSNRTSISAGFPQMDLISLTTNMVAVNEKLPAGLGVFRSSEFLNLLNLTTDDTIILGTWKNMLCAIGNVNEIEDPQNYAVAMSCVVDIWDTLSWIRSRQPYHIVPRPALYEVGPWLLQATELSEKYDTGRALAFGCLCRMMSRRREEPASAQYYAHFYKAILKGLSSGDAVIIQSIIQNSGRVFSCCLPGVYILIPSFIAAIENQLLDADTIRDVPVNFRRGCITILGSLVSISNHLKDIKLDVSKEWIGEFTEKQLSFVDIKVWLKNLLLRLVNADTTPAKIEQDPDAHCMLLGAICSLALDEMLQCDNPQEEIIYETLLAMVNHLYWSNISIVNTIVDCLNTFAQIYKEELDPDGVIVQEVLTRVIDALNIHLRYYERNSRDGRGFIISKLFSCLLEWLMVIEPMILSETELCQLVFDVIEHALHVTSEGGSEKLLPHPPPVVRSNTSKKKELPFKFKLITEKRPTLHHEYVSVVTGSEFLETDHGYVKESAEAVLLHLLHHFNNFAPPFGPATIHSTIVGPGVATEDKSDFHNKYQYFSFNDTTIIAFVELPETEAEGPQARVIVRDLTGRYVWDAQSKPSSKDVLNTKPRPRSMIDPTIEMEPKDQGFSLRPGIRVRPTSSEPLDTIGESNPDCQTNVNTPIPLTQLQNNMVGRFGEQLNEFLEDERKNNEQQESDAGLWYSKMNILRRKKASDRTDSLHAHLTANFSLRKDFLPAFPHEAEKSHVPFQQCRLLLSHLGFINYDQLKDGSFQMLNKTPALYRDLRGLDRKQGREIMKIAVIYVGPGQEDEQSILHNNEGSEMYNTFVNSLGWEVDISTHTGYLGGLERNLTNGTKTNYYCSSTLEMIFHDVTKMPTEPEDPKQLKKKRHIGNDHVHIVWNEHDRDYRIGTIGGDFGNAQIVVTPMENGLFAIRVYRDSKIPYFGPLFDRMVVSQAMLGPLVRATAISAFRASIHTNFYSFYKSVFAQRANDVKTIAHRHKVASWSYEQFMEKIFMPNDE</sequence>
<dbReference type="GO" id="GO:0005096">
    <property type="term" value="F:GTPase activator activity"/>
    <property type="evidence" value="ECO:0007669"/>
    <property type="project" value="UniProtKB-KW"/>
</dbReference>
<feature type="compositionally biased region" description="Polar residues" evidence="3">
    <location>
        <begin position="71"/>
        <end position="107"/>
    </location>
</feature>
<feature type="compositionally biased region" description="Polar residues" evidence="3">
    <location>
        <begin position="1122"/>
        <end position="1131"/>
    </location>
</feature>
<dbReference type="Proteomes" id="UP000646827">
    <property type="component" value="Unassembled WGS sequence"/>
</dbReference>
<feature type="region of interest" description="Disordered" evidence="3">
    <location>
        <begin position="1"/>
        <end position="119"/>
    </location>
</feature>
<dbReference type="InterPro" id="IPR027107">
    <property type="entry name" value="Tuberin/Ral-act_asu"/>
</dbReference>
<dbReference type="GO" id="GO:0005737">
    <property type="term" value="C:cytoplasm"/>
    <property type="evidence" value="ECO:0007669"/>
    <property type="project" value="TreeGrafter"/>
</dbReference>
<evidence type="ECO:0000259" key="4">
    <source>
        <dbReference type="PROSITE" id="PS50085"/>
    </source>
</evidence>
<dbReference type="FunFam" id="3.40.50.11210:FF:000001">
    <property type="entry name" value="Ral GTPase-activating protein subunit alpha-1 isoform 1"/>
    <property type="match status" value="1"/>
</dbReference>
<dbReference type="Pfam" id="PF02145">
    <property type="entry name" value="Rap_GAP"/>
    <property type="match status" value="1"/>
</dbReference>
<gene>
    <name evidence="5" type="ORF">INT45_010978</name>
</gene>
<evidence type="ECO:0000256" key="3">
    <source>
        <dbReference type="SAM" id="MobiDB-lite"/>
    </source>
</evidence>
<dbReference type="PROSITE" id="PS50085">
    <property type="entry name" value="RAPGAP"/>
    <property type="match status" value="1"/>
</dbReference>
<dbReference type="GO" id="GO:0005634">
    <property type="term" value="C:nucleus"/>
    <property type="evidence" value="ECO:0007669"/>
    <property type="project" value="InterPro"/>
</dbReference>
<reference evidence="5 6" key="1">
    <citation type="submission" date="2020-12" db="EMBL/GenBank/DDBJ databases">
        <title>Metabolic potential, ecology and presence of endohyphal bacteria is reflected in genomic diversity of Mucoromycotina.</title>
        <authorList>
            <person name="Muszewska A."/>
            <person name="Okrasinska A."/>
            <person name="Steczkiewicz K."/>
            <person name="Drgas O."/>
            <person name="Orlowska M."/>
            <person name="Perlinska-Lenart U."/>
            <person name="Aleksandrzak-Piekarczyk T."/>
            <person name="Szatraj K."/>
            <person name="Zielenkiewicz U."/>
            <person name="Pilsyk S."/>
            <person name="Malc E."/>
            <person name="Mieczkowski P."/>
            <person name="Kruszewska J.S."/>
            <person name="Biernat P."/>
            <person name="Pawlowska J."/>
        </authorList>
    </citation>
    <scope>NUCLEOTIDE SEQUENCE [LARGE SCALE GENOMIC DNA]</scope>
    <source>
        <strain evidence="5 6">CBS 142.35</strain>
    </source>
</reference>
<dbReference type="InterPro" id="IPR046859">
    <property type="entry name" value="RGPA/RALGAPB_N"/>
</dbReference>
<evidence type="ECO:0000313" key="6">
    <source>
        <dbReference type="Proteomes" id="UP000646827"/>
    </source>
</evidence>
<keyword evidence="1" id="KW-0343">GTPase activation</keyword>
<protein>
    <recommendedName>
        <fullName evidence="4">Rap-GAP domain-containing protein</fullName>
    </recommendedName>
</protein>
<dbReference type="OrthoDB" id="19311at2759"/>
<proteinExistence type="predicted"/>
<keyword evidence="6" id="KW-1185">Reference proteome</keyword>
<feature type="compositionally biased region" description="Polar residues" evidence="3">
    <location>
        <begin position="38"/>
        <end position="48"/>
    </location>
</feature>
<feature type="compositionally biased region" description="Low complexity" evidence="3">
    <location>
        <begin position="49"/>
        <end position="70"/>
    </location>
</feature>
<accession>A0A8H7S068</accession>
<dbReference type="SUPFAM" id="SSF48371">
    <property type="entry name" value="ARM repeat"/>
    <property type="match status" value="1"/>
</dbReference>
<feature type="region of interest" description="Disordered" evidence="3">
    <location>
        <begin position="894"/>
        <end position="928"/>
    </location>
</feature>
<feature type="compositionally biased region" description="Polar residues" evidence="3">
    <location>
        <begin position="634"/>
        <end position="646"/>
    </location>
</feature>
<feature type="compositionally biased region" description="Polar residues" evidence="3">
    <location>
        <begin position="894"/>
        <end position="910"/>
    </location>
</feature>
<dbReference type="InterPro" id="IPR016024">
    <property type="entry name" value="ARM-type_fold"/>
</dbReference>
<feature type="compositionally biased region" description="Low complexity" evidence="3">
    <location>
        <begin position="1069"/>
        <end position="1080"/>
    </location>
</feature>
<dbReference type="Pfam" id="PF20412">
    <property type="entry name" value="RALGAPB_N"/>
    <property type="match status" value="1"/>
</dbReference>
<dbReference type="Gene3D" id="3.40.50.11210">
    <property type="entry name" value="Rap/Ran-GAP"/>
    <property type="match status" value="1"/>
</dbReference>
<organism evidence="5 6">
    <name type="scientific">Circinella minor</name>
    <dbReference type="NCBI Taxonomy" id="1195481"/>
    <lineage>
        <taxon>Eukaryota</taxon>
        <taxon>Fungi</taxon>
        <taxon>Fungi incertae sedis</taxon>
        <taxon>Mucoromycota</taxon>
        <taxon>Mucoromycotina</taxon>
        <taxon>Mucoromycetes</taxon>
        <taxon>Mucorales</taxon>
        <taxon>Lichtheimiaceae</taxon>
        <taxon>Circinella</taxon>
    </lineage>
</organism>
<evidence type="ECO:0000256" key="1">
    <source>
        <dbReference type="ARBA" id="ARBA00022468"/>
    </source>
</evidence>
<dbReference type="PANTHER" id="PTHR10063:SF11">
    <property type="entry name" value="RHO GTPASE-ACTIVATING PROTEIN CG5521-RELATED"/>
    <property type="match status" value="1"/>
</dbReference>
<evidence type="ECO:0000313" key="5">
    <source>
        <dbReference type="EMBL" id="KAG2219402.1"/>
    </source>
</evidence>
<feature type="compositionally biased region" description="Low complexity" evidence="3">
    <location>
        <begin position="997"/>
        <end position="1030"/>
    </location>
</feature>
<dbReference type="InterPro" id="IPR000331">
    <property type="entry name" value="Rap/Ran_GAP_dom"/>
</dbReference>